<keyword evidence="2" id="KW-1133">Transmembrane helix</keyword>
<feature type="compositionally biased region" description="Basic and acidic residues" evidence="1">
    <location>
        <begin position="737"/>
        <end position="746"/>
    </location>
</feature>
<feature type="compositionally biased region" description="Polar residues" evidence="1">
    <location>
        <begin position="135"/>
        <end position="159"/>
    </location>
</feature>
<dbReference type="GO" id="GO:0000976">
    <property type="term" value="F:transcription cis-regulatory region binding"/>
    <property type="evidence" value="ECO:0000318"/>
    <property type="project" value="GO_Central"/>
</dbReference>
<organism evidence="3 4">
    <name type="scientific">Puccinia graminis f. sp. tritici (strain CRL 75-36-700-3 / race SCCL)</name>
    <name type="common">Black stem rust fungus</name>
    <dbReference type="NCBI Taxonomy" id="418459"/>
    <lineage>
        <taxon>Eukaryota</taxon>
        <taxon>Fungi</taxon>
        <taxon>Dikarya</taxon>
        <taxon>Basidiomycota</taxon>
        <taxon>Pucciniomycotina</taxon>
        <taxon>Pucciniomycetes</taxon>
        <taxon>Pucciniales</taxon>
        <taxon>Pucciniaceae</taxon>
        <taxon>Puccinia</taxon>
    </lineage>
</organism>
<keyword evidence="2" id="KW-0812">Transmembrane</keyword>
<feature type="region of interest" description="Disordered" evidence="1">
    <location>
        <begin position="489"/>
        <end position="526"/>
    </location>
</feature>
<reference evidence="4" key="2">
    <citation type="journal article" date="2011" name="Proc. Natl. Acad. Sci. U.S.A.">
        <title>Obligate biotrophy features unraveled by the genomic analysis of rust fungi.</title>
        <authorList>
            <person name="Duplessis S."/>
            <person name="Cuomo C.A."/>
            <person name="Lin Y.-C."/>
            <person name="Aerts A."/>
            <person name="Tisserant E."/>
            <person name="Veneault-Fourrey C."/>
            <person name="Joly D.L."/>
            <person name="Hacquard S."/>
            <person name="Amselem J."/>
            <person name="Cantarel B.L."/>
            <person name="Chiu R."/>
            <person name="Coutinho P.M."/>
            <person name="Feau N."/>
            <person name="Field M."/>
            <person name="Frey P."/>
            <person name="Gelhaye E."/>
            <person name="Goldberg J."/>
            <person name="Grabherr M.G."/>
            <person name="Kodira C.D."/>
            <person name="Kohler A."/>
            <person name="Kuees U."/>
            <person name="Lindquist E.A."/>
            <person name="Lucas S.M."/>
            <person name="Mago R."/>
            <person name="Mauceli E."/>
            <person name="Morin E."/>
            <person name="Murat C."/>
            <person name="Pangilinan J.L."/>
            <person name="Park R."/>
            <person name="Pearson M."/>
            <person name="Quesneville H."/>
            <person name="Rouhier N."/>
            <person name="Sakthikumar S."/>
            <person name="Salamov A.A."/>
            <person name="Schmutz J."/>
            <person name="Selles B."/>
            <person name="Shapiro H."/>
            <person name="Tanguay P."/>
            <person name="Tuskan G.A."/>
            <person name="Henrissat B."/>
            <person name="Van de Peer Y."/>
            <person name="Rouze P."/>
            <person name="Ellis J.G."/>
            <person name="Dodds P.N."/>
            <person name="Schein J.E."/>
            <person name="Zhong S."/>
            <person name="Hamelin R.C."/>
            <person name="Grigoriev I.V."/>
            <person name="Szabo L.J."/>
            <person name="Martin F."/>
        </authorList>
    </citation>
    <scope>NUCLEOTIDE SEQUENCE [LARGE SCALE GENOMIC DNA]</scope>
    <source>
        <strain evidence="4">CRL 75-36-700-3 / race SCCL</strain>
    </source>
</reference>
<feature type="compositionally biased region" description="Polar residues" evidence="1">
    <location>
        <begin position="50"/>
        <end position="59"/>
    </location>
</feature>
<evidence type="ECO:0000256" key="2">
    <source>
        <dbReference type="SAM" id="Phobius"/>
    </source>
</evidence>
<feature type="compositionally biased region" description="Basic and acidic residues" evidence="1">
    <location>
        <begin position="214"/>
        <end position="223"/>
    </location>
</feature>
<evidence type="ECO:0000313" key="3">
    <source>
        <dbReference type="EMBL" id="EFP90687.2"/>
    </source>
</evidence>
<feature type="transmembrane region" description="Helical" evidence="2">
    <location>
        <begin position="359"/>
        <end position="378"/>
    </location>
</feature>
<dbReference type="HOGENOM" id="CLU_319858_0_0_1"/>
<reference key="1">
    <citation type="submission" date="2007-01" db="EMBL/GenBank/DDBJ databases">
        <title>The Genome Sequence of Puccinia graminis f. sp. tritici Strain CRL 75-36-700-3.</title>
        <authorList>
            <consortium name="The Broad Institute Genome Sequencing Platform"/>
            <person name="Birren B."/>
            <person name="Lander E."/>
            <person name="Galagan J."/>
            <person name="Nusbaum C."/>
            <person name="Devon K."/>
            <person name="Cuomo C."/>
            <person name="Jaffe D."/>
            <person name="Butler J."/>
            <person name="Alvarez P."/>
            <person name="Gnerre S."/>
            <person name="Grabherr M."/>
            <person name="Mauceli E."/>
            <person name="Brockman W."/>
            <person name="Young S."/>
            <person name="LaButti K."/>
            <person name="Sykes S."/>
            <person name="DeCaprio D."/>
            <person name="Crawford M."/>
            <person name="Koehrsen M."/>
            <person name="Engels R."/>
            <person name="Montgomery P."/>
            <person name="Pearson M."/>
            <person name="Howarth C."/>
            <person name="Larson L."/>
            <person name="White J."/>
            <person name="Zeng Q."/>
            <person name="Kodira C."/>
            <person name="Yandava C."/>
            <person name="Alvarado L."/>
            <person name="O'Leary S."/>
            <person name="Szabo L."/>
            <person name="Dean R."/>
            <person name="Schein J."/>
        </authorList>
    </citation>
    <scope>NUCLEOTIDE SEQUENCE</scope>
    <source>
        <strain>CRL 75-36-700-3</strain>
    </source>
</reference>
<dbReference type="GeneID" id="10530587"/>
<proteinExistence type="predicted"/>
<dbReference type="EMBL" id="DS178336">
    <property type="protein sequence ID" value="EFP90687.2"/>
    <property type="molecule type" value="Genomic_DNA"/>
</dbReference>
<sequence>MGSSTTSSRLTNEEHQLSASINYKFPDPTDPDQFNALQQPTADSLIESAISMTNNTEPEPQSDETTEWSILSLNPKQVIPTTDQQQENQIGHEPTTTTQAGSSKHPTQAASPEKATEPSSPEEATGPSSPEEATGPSSTEEATGPSSTEEATGPSSAKEATQAALPDQPPIPKADEPHKCQQWVENLPAHQSGALLAENSMMESIIQTVLTNSDQEKSDHPNEILHSSQTTSELGPNDSASQCVYHRPERRNLGGLSEHPTVEPSIEGIEGPTENLLDPAMDLSSAYLDPEQLSMLSVNLPPNPPPSINSTAPSLVIPPPRAPSSKPASSSTSSRQSSAVRSTPSSQITEPKRYPTKTISLLLLSIFAILSFTYWQYYLQNFYNVAIFHGPTHTLFQDANFEPTSAIEKDSSIDPLSIETVPIITNDQTFDTDQILQVDASQAHKSSLSSSPPQPQIAHAAISYPEQPLMISSPPLENHSENLVDPPVLTRPDEIIDPMSIPAPASNQPPVLVHDTPENQSPNSYEVPDSNLDRWILGLAIISITSLLIRRVKCFRGESTEEWSVDQLIAGLETQDCAISIKQLQHSLAKLSKDGAELARFTKVLKTRVRAQKSPQVEMGLLAWAQAANGELEGSQTMWIKFWELAALQHKKSSQSGWLDLLEILGQDYRGLSRKQEDNDCGSTLDSSSTLTEKPTLDFTLKSDPQLDDPSVTNQSVVDRKAFVKLEHPSVSSILLKNDHGEEKVSPDQINNGTRTRSTSKRKSSLGPNTRPKKQLVIKEEEQEPVVLDSEVLPKKTPKARQSKKKVQEDGYDDLSSDLTVLSPVAASSAAPAPDAGATAPVVHPKSTPKPKKTNSTRAARKSEPISKQAVPSSSTSRASLAPASHPVRSSPRLSNKKIIGPFPFFFP</sequence>
<keyword evidence="2" id="KW-0472">Membrane</keyword>
<evidence type="ECO:0008006" key="5">
    <source>
        <dbReference type="Google" id="ProtNLM"/>
    </source>
</evidence>
<feature type="compositionally biased region" description="Low complexity" evidence="1">
    <location>
        <begin position="829"/>
        <end position="846"/>
    </location>
</feature>
<feature type="region of interest" description="Disordered" evidence="1">
    <location>
        <begin position="1"/>
        <end position="186"/>
    </location>
</feature>
<dbReference type="AlphaFoldDB" id="E3L2H2"/>
<dbReference type="GO" id="GO:0005634">
    <property type="term" value="C:nucleus"/>
    <property type="evidence" value="ECO:0000318"/>
    <property type="project" value="GO_Central"/>
</dbReference>
<feature type="region of interest" description="Disordered" evidence="1">
    <location>
        <begin position="297"/>
        <end position="351"/>
    </location>
</feature>
<name>E3L2H2_PUCGT</name>
<dbReference type="GO" id="GO:0000981">
    <property type="term" value="F:DNA-binding transcription factor activity, RNA polymerase II-specific"/>
    <property type="evidence" value="ECO:0000318"/>
    <property type="project" value="GO_Central"/>
</dbReference>
<feature type="compositionally biased region" description="Polar residues" evidence="1">
    <location>
        <begin position="870"/>
        <end position="879"/>
    </location>
</feature>
<feature type="region of interest" description="Disordered" evidence="1">
    <location>
        <begin position="829"/>
        <end position="901"/>
    </location>
</feature>
<feature type="compositionally biased region" description="Polar residues" evidence="1">
    <location>
        <begin position="225"/>
        <end position="242"/>
    </location>
</feature>
<dbReference type="STRING" id="418459.E3L2H2"/>
<evidence type="ECO:0000313" key="4">
    <source>
        <dbReference type="Proteomes" id="UP000008783"/>
    </source>
</evidence>
<protein>
    <recommendedName>
        <fullName evidence="5">Tropomyosin</fullName>
    </recommendedName>
</protein>
<dbReference type="InParanoid" id="E3L2H2"/>
<keyword evidence="4" id="KW-1185">Reference proteome</keyword>
<feature type="region of interest" description="Disordered" evidence="1">
    <location>
        <begin position="209"/>
        <end position="277"/>
    </location>
</feature>
<gene>
    <name evidence="3" type="ORF">PGTG_16713</name>
</gene>
<dbReference type="OrthoDB" id="2519167at2759"/>
<feature type="compositionally biased region" description="Low complexity" evidence="1">
    <location>
        <begin position="323"/>
        <end position="346"/>
    </location>
</feature>
<feature type="compositionally biased region" description="Polar residues" evidence="1">
    <location>
        <begin position="67"/>
        <end position="110"/>
    </location>
</feature>
<dbReference type="RefSeq" id="XP_003335106.2">
    <property type="nucleotide sequence ID" value="XM_003335058.2"/>
</dbReference>
<feature type="region of interest" description="Disordered" evidence="1">
    <location>
        <begin position="735"/>
        <end position="813"/>
    </location>
</feature>
<dbReference type="Proteomes" id="UP000008783">
    <property type="component" value="Unassembled WGS sequence"/>
</dbReference>
<dbReference type="KEGG" id="pgr:PGTG_16713"/>
<accession>E3L2H2</accession>
<feature type="compositionally biased region" description="Polar residues" evidence="1">
    <location>
        <begin position="1"/>
        <end position="10"/>
    </location>
</feature>
<feature type="compositionally biased region" description="Basic residues" evidence="1">
    <location>
        <begin position="796"/>
        <end position="805"/>
    </location>
</feature>
<evidence type="ECO:0000256" key="1">
    <source>
        <dbReference type="SAM" id="MobiDB-lite"/>
    </source>
</evidence>
<dbReference type="GO" id="GO:0006355">
    <property type="term" value="P:regulation of DNA-templated transcription"/>
    <property type="evidence" value="ECO:0000318"/>
    <property type="project" value="GO_Central"/>
</dbReference>
<dbReference type="VEuPathDB" id="FungiDB:PGTG_16713"/>